<dbReference type="InterPro" id="IPR005139">
    <property type="entry name" value="PCRF"/>
</dbReference>
<comment type="function">
    <text evidence="1 8">Peptide chain release factor 1 directs the termination of translation in response to the peptide chain termination codons UAG and UAA.</text>
</comment>
<evidence type="ECO:0000256" key="5">
    <source>
        <dbReference type="ARBA" id="ARBA00022490"/>
    </source>
</evidence>
<evidence type="ECO:0000256" key="7">
    <source>
        <dbReference type="ARBA" id="ARBA00050039"/>
    </source>
</evidence>
<evidence type="ECO:0000259" key="10">
    <source>
        <dbReference type="PROSITE" id="PS00745"/>
    </source>
</evidence>
<evidence type="ECO:0000256" key="4">
    <source>
        <dbReference type="ARBA" id="ARBA00022481"/>
    </source>
</evidence>
<dbReference type="Gene3D" id="6.10.140.1950">
    <property type="match status" value="1"/>
</dbReference>
<organism evidence="11 12">
    <name type="scientific">Caloranaerobacter azorensis DSM 13643</name>
    <dbReference type="NCBI Taxonomy" id="1121264"/>
    <lineage>
        <taxon>Bacteria</taxon>
        <taxon>Bacillati</taxon>
        <taxon>Bacillota</taxon>
        <taxon>Tissierellia</taxon>
        <taxon>Tissierellales</taxon>
        <taxon>Thermohalobacteraceae</taxon>
        <taxon>Caloranaerobacter</taxon>
    </lineage>
</organism>
<dbReference type="PANTHER" id="PTHR43804">
    <property type="entry name" value="LD18447P"/>
    <property type="match status" value="1"/>
</dbReference>
<dbReference type="EMBL" id="FQXO01000012">
    <property type="protein sequence ID" value="SHH38562.1"/>
    <property type="molecule type" value="Genomic_DNA"/>
</dbReference>
<dbReference type="SUPFAM" id="SSF75620">
    <property type="entry name" value="Release factor"/>
    <property type="match status" value="1"/>
</dbReference>
<keyword evidence="9" id="KW-0175">Coiled coil</keyword>
<keyword evidence="12" id="KW-1185">Reference proteome</keyword>
<comment type="similarity">
    <text evidence="3 8">Belongs to the prokaryotic/mitochondrial release factor family.</text>
</comment>
<dbReference type="Gene3D" id="3.30.160.20">
    <property type="match status" value="1"/>
</dbReference>
<evidence type="ECO:0000313" key="12">
    <source>
        <dbReference type="Proteomes" id="UP000183967"/>
    </source>
</evidence>
<dbReference type="Pfam" id="PF00472">
    <property type="entry name" value="RF-1"/>
    <property type="match status" value="1"/>
</dbReference>
<dbReference type="GO" id="GO:0005829">
    <property type="term" value="C:cytosol"/>
    <property type="evidence" value="ECO:0007669"/>
    <property type="project" value="UniProtKB-ARBA"/>
</dbReference>
<sequence length="392" mass="44902">MYSYRRWIGSNNVLIVVKISKICYNLKLDNSVSEVKEMLEKLKFLEEKYKDLSMKISDPEIINKRNEWQKYVKEHAEIEPIVMKYREYTTVSKQLDEAKEMLKEKLEDDFKDMVKEEIKELTEKKEKLTEELKLLLIPKDPNDEKNVIVEIRAGAGGDEAGIFAGDLLRMYTRYAERQGWKVEIMSSNEQGVGGFKEVIFMIKGKGAYSRLKYESGVHRVQRIPVTESGGRIHTSTATVAVLPEADDIDVQINPNDVRIDVFRSSGHGGQSVNTTDSAVRLTHIPTGIVVSCQDEKSQLKNKEKAFKILKARLYDKLQAEKNAEIAEARRSQVGTGDRSERIRTYNFPQGRVTDHRINMTIYKLDSFLDGDIDEIVDALITNDQAEKLKSVQ</sequence>
<comment type="subcellular location">
    <subcellularLocation>
        <location evidence="2 8">Cytoplasm</location>
    </subcellularLocation>
</comment>
<dbReference type="InterPro" id="IPR000352">
    <property type="entry name" value="Pep_chain_release_fac_I"/>
</dbReference>
<dbReference type="FunFam" id="3.30.160.20:FF:000004">
    <property type="entry name" value="Peptide chain release factor 1"/>
    <property type="match status" value="1"/>
</dbReference>
<dbReference type="PANTHER" id="PTHR43804:SF7">
    <property type="entry name" value="LD18447P"/>
    <property type="match status" value="1"/>
</dbReference>
<keyword evidence="5 8" id="KW-0963">Cytoplasm</keyword>
<dbReference type="NCBIfam" id="TIGR00019">
    <property type="entry name" value="prfA"/>
    <property type="match status" value="1"/>
</dbReference>
<keyword evidence="6 8" id="KW-0648">Protein biosynthesis</keyword>
<protein>
    <recommendedName>
        <fullName evidence="7 8">Peptide chain release factor 1</fullName>
        <shortName evidence="8">RF-1</shortName>
    </recommendedName>
</protein>
<dbReference type="InterPro" id="IPR045853">
    <property type="entry name" value="Pep_chain_release_fac_I_sf"/>
</dbReference>
<keyword evidence="4 8" id="KW-0488">Methylation</keyword>
<comment type="PTM">
    <text evidence="8">Methylated by PrmC. Methylation increases the termination efficiency of RF1.</text>
</comment>
<dbReference type="GO" id="GO:0016149">
    <property type="term" value="F:translation release factor activity, codon specific"/>
    <property type="evidence" value="ECO:0007669"/>
    <property type="project" value="UniProtKB-UniRule"/>
</dbReference>
<evidence type="ECO:0000256" key="6">
    <source>
        <dbReference type="ARBA" id="ARBA00022917"/>
    </source>
</evidence>
<evidence type="ECO:0000256" key="9">
    <source>
        <dbReference type="SAM" id="Coils"/>
    </source>
</evidence>
<dbReference type="Pfam" id="PF03462">
    <property type="entry name" value="PCRF"/>
    <property type="match status" value="1"/>
</dbReference>
<evidence type="ECO:0000313" key="11">
    <source>
        <dbReference type="EMBL" id="SHH38562.1"/>
    </source>
</evidence>
<dbReference type="NCBIfam" id="NF001859">
    <property type="entry name" value="PRK00591.1"/>
    <property type="match status" value="1"/>
</dbReference>
<dbReference type="SMART" id="SM00937">
    <property type="entry name" value="PCRF"/>
    <property type="match status" value="1"/>
</dbReference>
<evidence type="ECO:0000256" key="2">
    <source>
        <dbReference type="ARBA" id="ARBA00004496"/>
    </source>
</evidence>
<evidence type="ECO:0000256" key="3">
    <source>
        <dbReference type="ARBA" id="ARBA00010835"/>
    </source>
</evidence>
<dbReference type="Proteomes" id="UP000183967">
    <property type="component" value="Unassembled WGS sequence"/>
</dbReference>
<dbReference type="InterPro" id="IPR050057">
    <property type="entry name" value="Prokaryotic/Mito_RF"/>
</dbReference>
<proteinExistence type="inferred from homology"/>
<dbReference type="PROSITE" id="PS00745">
    <property type="entry name" value="RF_PROK_I"/>
    <property type="match status" value="1"/>
</dbReference>
<feature type="modified residue" description="N5-methylglutamine" evidence="8">
    <location>
        <position position="270"/>
    </location>
</feature>
<reference evidence="12" key="1">
    <citation type="submission" date="2016-11" db="EMBL/GenBank/DDBJ databases">
        <authorList>
            <person name="Varghese N."/>
            <person name="Submissions S."/>
        </authorList>
    </citation>
    <scope>NUCLEOTIDE SEQUENCE [LARGE SCALE GENOMIC DNA]</scope>
    <source>
        <strain evidence="12">DSM 13643</strain>
    </source>
</reference>
<dbReference type="Gene3D" id="3.30.70.1660">
    <property type="match status" value="1"/>
</dbReference>
<dbReference type="HAMAP" id="MF_00093">
    <property type="entry name" value="Rel_fac_1"/>
    <property type="match status" value="1"/>
</dbReference>
<evidence type="ECO:0000256" key="1">
    <source>
        <dbReference type="ARBA" id="ARBA00002986"/>
    </source>
</evidence>
<dbReference type="InterPro" id="IPR004373">
    <property type="entry name" value="RF-1"/>
</dbReference>
<evidence type="ECO:0000256" key="8">
    <source>
        <dbReference type="HAMAP-Rule" id="MF_00093"/>
    </source>
</evidence>
<feature type="coiled-coil region" evidence="9">
    <location>
        <begin position="88"/>
        <end position="131"/>
    </location>
</feature>
<feature type="domain" description="Prokaryotic-type class I peptide chain release factors" evidence="10">
    <location>
        <begin position="263"/>
        <end position="279"/>
    </location>
</feature>
<name>A0A1M5SIZ7_9FIRM</name>
<dbReference type="AlphaFoldDB" id="A0A1M5SIZ7"/>
<feature type="coiled-coil region" evidence="9">
    <location>
        <begin position="28"/>
        <end position="55"/>
    </location>
</feature>
<gene>
    <name evidence="8" type="primary">prfA</name>
    <name evidence="11" type="ORF">SAMN02745135_00623</name>
</gene>
<dbReference type="FunFam" id="3.30.70.1660:FF:000002">
    <property type="entry name" value="Peptide chain release factor 1"/>
    <property type="match status" value="1"/>
</dbReference>
<accession>A0A1M5SIZ7</accession>
<dbReference type="FunFam" id="3.30.70.1660:FF:000004">
    <property type="entry name" value="Peptide chain release factor 1"/>
    <property type="match status" value="1"/>
</dbReference>